<dbReference type="GO" id="GO:0019693">
    <property type="term" value="P:ribose phosphate metabolic process"/>
    <property type="evidence" value="ECO:0007669"/>
    <property type="project" value="TreeGrafter"/>
</dbReference>
<evidence type="ECO:0000256" key="2">
    <source>
        <dbReference type="ARBA" id="ARBA00022801"/>
    </source>
</evidence>
<dbReference type="Gene3D" id="3.90.79.10">
    <property type="entry name" value="Nucleoside Triphosphate Pyrophosphohydrolase"/>
    <property type="match status" value="1"/>
</dbReference>
<dbReference type="InterPro" id="IPR015797">
    <property type="entry name" value="NUDIX_hydrolase-like_dom_sf"/>
</dbReference>
<evidence type="ECO:0000313" key="5">
    <source>
        <dbReference type="Proteomes" id="UP000182635"/>
    </source>
</evidence>
<dbReference type="EMBL" id="FOPI01000008">
    <property type="protein sequence ID" value="SFG27122.1"/>
    <property type="molecule type" value="Genomic_DNA"/>
</dbReference>
<dbReference type="PROSITE" id="PS51462">
    <property type="entry name" value="NUDIX"/>
    <property type="match status" value="1"/>
</dbReference>
<dbReference type="Proteomes" id="UP000182635">
    <property type="component" value="Unassembled WGS sequence"/>
</dbReference>
<dbReference type="Pfam" id="PF00293">
    <property type="entry name" value="NUDIX"/>
    <property type="match status" value="1"/>
</dbReference>
<dbReference type="RefSeq" id="WP_014073712.1">
    <property type="nucleotide sequence ID" value="NZ_AYYL01000003.1"/>
</dbReference>
<comment type="cofactor">
    <cofactor evidence="1">
        <name>Mg(2+)</name>
        <dbReference type="ChEBI" id="CHEBI:18420"/>
    </cofactor>
</comment>
<proteinExistence type="predicted"/>
<evidence type="ECO:0000256" key="1">
    <source>
        <dbReference type="ARBA" id="ARBA00001946"/>
    </source>
</evidence>
<dbReference type="PANTHER" id="PTHR11839:SF18">
    <property type="entry name" value="NUDIX HYDROLASE DOMAIN-CONTAINING PROTEIN"/>
    <property type="match status" value="1"/>
</dbReference>
<dbReference type="GeneID" id="29802801"/>
<name>A0A1I2QFE8_9LACO</name>
<dbReference type="FunFam" id="3.90.79.10:FF:000024">
    <property type="entry name" value="ADP-ribose pyrophosphatase"/>
    <property type="match status" value="1"/>
</dbReference>
<evidence type="ECO:0000259" key="3">
    <source>
        <dbReference type="PROSITE" id="PS51462"/>
    </source>
</evidence>
<dbReference type="GO" id="GO:0006753">
    <property type="term" value="P:nucleoside phosphate metabolic process"/>
    <property type="evidence" value="ECO:0007669"/>
    <property type="project" value="TreeGrafter"/>
</dbReference>
<gene>
    <name evidence="4" type="ORF">SAMN02910432_00649</name>
</gene>
<feature type="domain" description="Nudix hydrolase" evidence="3">
    <location>
        <begin position="39"/>
        <end position="179"/>
    </location>
</feature>
<dbReference type="GO" id="GO:0005829">
    <property type="term" value="C:cytosol"/>
    <property type="evidence" value="ECO:0007669"/>
    <property type="project" value="TreeGrafter"/>
</dbReference>
<dbReference type="InterPro" id="IPR000086">
    <property type="entry name" value="NUDIX_hydrolase_dom"/>
</dbReference>
<evidence type="ECO:0000313" key="4">
    <source>
        <dbReference type="EMBL" id="SFG27122.1"/>
    </source>
</evidence>
<dbReference type="SUPFAM" id="SSF55811">
    <property type="entry name" value="Nudix"/>
    <property type="match status" value="1"/>
</dbReference>
<dbReference type="AlphaFoldDB" id="A0A1I2QFE8"/>
<accession>A0A1I2QFE8</accession>
<dbReference type="PANTHER" id="PTHR11839">
    <property type="entry name" value="UDP/ADP-SUGAR PYROPHOSPHATASE"/>
    <property type="match status" value="1"/>
</dbReference>
<dbReference type="OrthoDB" id="9806150at2"/>
<keyword evidence="2" id="KW-0378">Hydrolase</keyword>
<protein>
    <submittedName>
        <fullName evidence="4">ADP-ribose pyrophosphatase</fullName>
    </submittedName>
</protein>
<organism evidence="4 5">
    <name type="scientific">Ligilactobacillus ruminis DSM 20403 = NBRC 102161</name>
    <dbReference type="NCBI Taxonomy" id="1423798"/>
    <lineage>
        <taxon>Bacteria</taxon>
        <taxon>Bacillati</taxon>
        <taxon>Bacillota</taxon>
        <taxon>Bacilli</taxon>
        <taxon>Lactobacillales</taxon>
        <taxon>Lactobacillaceae</taxon>
        <taxon>Ligilactobacillus</taxon>
    </lineage>
</organism>
<dbReference type="CDD" id="cd03424">
    <property type="entry name" value="NUDIX_ADPRase_Nudt5_UGPPase_Nudt14"/>
    <property type="match status" value="1"/>
</dbReference>
<reference evidence="5" key="1">
    <citation type="submission" date="2016-10" db="EMBL/GenBank/DDBJ databases">
        <authorList>
            <person name="Varghese N."/>
            <person name="Submissions S."/>
        </authorList>
    </citation>
    <scope>NUCLEOTIDE SEQUENCE [LARGE SCALE GENOMIC DNA]</scope>
    <source>
        <strain evidence="5">DSM 20403</strain>
    </source>
</reference>
<sequence length="180" mass="20557">MNFEEKVLSTENIFDGKVIKVDKETVELPNGKKAFREIVRHHGAVALIPITDDDKIVMIKQWREPMRKVTLEIPAGKIEPGEESDPLQTAIRELNEETRYEAENIELVTPFYTTPGFSDEEIYLYHASGLKPVSTELPQDDDEFLELVELTLPEAMSAMKEGLVCDSKTIMGLLFWQLMQ</sequence>
<dbReference type="GO" id="GO:0016787">
    <property type="term" value="F:hydrolase activity"/>
    <property type="evidence" value="ECO:0007669"/>
    <property type="project" value="UniProtKB-KW"/>
</dbReference>